<dbReference type="InterPro" id="IPR018640">
    <property type="entry name" value="DUF2063"/>
</dbReference>
<dbReference type="Gene3D" id="1.10.150.690">
    <property type="entry name" value="DUF2063"/>
    <property type="match status" value="1"/>
</dbReference>
<dbReference type="Pfam" id="PF09836">
    <property type="entry name" value="DUF2063"/>
    <property type="match status" value="1"/>
</dbReference>
<feature type="domain" description="Putative DNA-binding" evidence="1">
    <location>
        <begin position="6"/>
        <end position="97"/>
    </location>
</feature>
<dbReference type="GO" id="GO:0003677">
    <property type="term" value="F:DNA binding"/>
    <property type="evidence" value="ECO:0007669"/>
    <property type="project" value="UniProtKB-KW"/>
</dbReference>
<evidence type="ECO:0000259" key="1">
    <source>
        <dbReference type="Pfam" id="PF09836"/>
    </source>
</evidence>
<dbReference type="EMBL" id="JAFEUM010000014">
    <property type="protein sequence ID" value="MBM7038625.1"/>
    <property type="molecule type" value="Genomic_DNA"/>
</dbReference>
<dbReference type="RefSeq" id="WP_205160056.1">
    <property type="nucleotide sequence ID" value="NZ_JAFEUM010000014.1"/>
</dbReference>
<organism evidence="2 3">
    <name type="scientific">Vibrio ulleungensis</name>
    <dbReference type="NCBI Taxonomy" id="2807619"/>
    <lineage>
        <taxon>Bacteria</taxon>
        <taxon>Pseudomonadati</taxon>
        <taxon>Pseudomonadota</taxon>
        <taxon>Gammaproteobacteria</taxon>
        <taxon>Vibrionales</taxon>
        <taxon>Vibrionaceae</taxon>
        <taxon>Vibrio</taxon>
    </lineage>
</organism>
<accession>A0ABS2HMB6</accession>
<dbReference type="InterPro" id="IPR044922">
    <property type="entry name" value="DUF2063_N_sf"/>
</dbReference>
<proteinExistence type="predicted"/>
<evidence type="ECO:0000313" key="2">
    <source>
        <dbReference type="EMBL" id="MBM7038625.1"/>
    </source>
</evidence>
<keyword evidence="3" id="KW-1185">Reference proteome</keyword>
<protein>
    <submittedName>
        <fullName evidence="2">DNA-binding domain-containing protein</fullName>
    </submittedName>
</protein>
<keyword evidence="2" id="KW-0238">DNA-binding</keyword>
<comment type="caution">
    <text evidence="2">The sequence shown here is derived from an EMBL/GenBank/DDBJ whole genome shotgun (WGS) entry which is preliminary data.</text>
</comment>
<sequence>MRLADIQANFSHALLDTENRFEVEFHCGIVSDQFRAADRLQIYKNNVMFSLVDVLAACYPLTKAIVGDLAFEQLAKRSIREHPPTQADTSQYGKHFCHTVAKVSSVIETVPYILEVIRFEWHGDRLRHQVYDGNTPLCVIQTFGQLPPEKQQQAKIQLAETVALFESDWAVVDIHNAIKTDNYEDLNLNAHQCVVIAREGKQLTSTVVDERIYRVLQTMRQRVAITSLSPEQLTLLPTFIANAWITHYSY</sequence>
<evidence type="ECO:0000313" key="3">
    <source>
        <dbReference type="Proteomes" id="UP000809621"/>
    </source>
</evidence>
<reference evidence="2 3" key="1">
    <citation type="submission" date="2021-02" db="EMBL/GenBank/DDBJ databases">
        <authorList>
            <person name="Park J.-S."/>
        </authorList>
    </citation>
    <scope>NUCLEOTIDE SEQUENCE [LARGE SCALE GENOMIC DNA]</scope>
    <source>
        <strain evidence="2 3">188UL20-2</strain>
    </source>
</reference>
<dbReference type="Proteomes" id="UP000809621">
    <property type="component" value="Unassembled WGS sequence"/>
</dbReference>
<name>A0ABS2HMB6_9VIBR</name>
<gene>
    <name evidence="2" type="ORF">JQC93_19800</name>
</gene>